<reference evidence="1 2" key="1">
    <citation type="submission" date="2020-07" db="EMBL/GenBank/DDBJ databases">
        <title>Halophilic bacteria isolated from french cheeses.</title>
        <authorList>
            <person name="Kothe C.I."/>
            <person name="Farah-Kraiem B."/>
            <person name="Renault P."/>
            <person name="Dridi B."/>
        </authorList>
    </citation>
    <scope>NUCLEOTIDE SEQUENCE [LARGE SCALE GENOMIC DNA]</scope>
    <source>
        <strain evidence="1 2">FME14</strain>
    </source>
</reference>
<gene>
    <name evidence="1" type="ORF">EI167_21475</name>
</gene>
<keyword evidence="2" id="KW-1185">Reference proteome</keyword>
<dbReference type="RefSeq" id="WP_076918752.1">
    <property type="nucleotide sequence ID" value="NZ_JBQQIQ010000002.1"/>
</dbReference>
<sequence length="156" mass="18154">MKQFSLVNTEKERLKYKHVKLIPQNKSGNDFFDLYLSKEHIIIYIYSINKLDILENQIEIPIDAVEWLENTIVNGFWKKPTDGGLPKNQHAVSKVFKNEEILISRSSNAGTYEKGGFNIRNKARSSYILSSRPQSIQITDDVVKLHLLKFFREILL</sequence>
<evidence type="ECO:0000313" key="2">
    <source>
        <dbReference type="Proteomes" id="UP000707245"/>
    </source>
</evidence>
<dbReference type="EMBL" id="RRZA01000152">
    <property type="protein sequence ID" value="MBE0459940.1"/>
    <property type="molecule type" value="Genomic_DNA"/>
</dbReference>
<dbReference type="Proteomes" id="UP000707245">
    <property type="component" value="Unassembled WGS sequence"/>
</dbReference>
<accession>A0ABR9FSY5</accession>
<name>A0ABR9FSY5_9GAMM</name>
<comment type="caution">
    <text evidence="1">The sequence shown here is derived from an EMBL/GenBank/DDBJ whole genome shotgun (WGS) entry which is preliminary data.</text>
</comment>
<evidence type="ECO:0000313" key="1">
    <source>
        <dbReference type="EMBL" id="MBE0459940.1"/>
    </source>
</evidence>
<proteinExistence type="predicted"/>
<protein>
    <submittedName>
        <fullName evidence="1">Uncharacterized protein</fullName>
    </submittedName>
</protein>
<organism evidence="1 2">
    <name type="scientific">Pseudoalteromonas prydzensis</name>
    <dbReference type="NCBI Taxonomy" id="182141"/>
    <lineage>
        <taxon>Bacteria</taxon>
        <taxon>Pseudomonadati</taxon>
        <taxon>Pseudomonadota</taxon>
        <taxon>Gammaproteobacteria</taxon>
        <taxon>Alteromonadales</taxon>
        <taxon>Pseudoalteromonadaceae</taxon>
        <taxon>Pseudoalteromonas</taxon>
    </lineage>
</organism>